<protein>
    <submittedName>
        <fullName evidence="4">S-layer family protein</fullName>
    </submittedName>
</protein>
<feature type="domain" description="SLH" evidence="3">
    <location>
        <begin position="161"/>
        <end position="237"/>
    </location>
</feature>
<keyword evidence="5" id="KW-1185">Reference proteome</keyword>
<dbReference type="RefSeq" id="WP_132252154.1">
    <property type="nucleotide sequence ID" value="NZ_SMAL01000005.1"/>
</dbReference>
<comment type="caution">
    <text evidence="4">The sequence shown here is derived from an EMBL/GenBank/DDBJ whole genome shotgun (WGS) entry which is preliminary data.</text>
</comment>
<feature type="chain" id="PRO_5039165789" evidence="2">
    <location>
        <begin position="22"/>
        <end position="381"/>
    </location>
</feature>
<dbReference type="Proteomes" id="UP000294902">
    <property type="component" value="Unassembled WGS sequence"/>
</dbReference>
<dbReference type="Pfam" id="PF00395">
    <property type="entry name" value="SLH"/>
    <property type="match status" value="1"/>
</dbReference>
<feature type="domain" description="SLH" evidence="3">
    <location>
        <begin position="96"/>
        <end position="159"/>
    </location>
</feature>
<name>A0A4R3MP30_9FIRM</name>
<evidence type="ECO:0000256" key="1">
    <source>
        <dbReference type="ARBA" id="ARBA00022737"/>
    </source>
</evidence>
<keyword evidence="2" id="KW-0732">Signal</keyword>
<dbReference type="PROSITE" id="PS51272">
    <property type="entry name" value="SLH"/>
    <property type="match status" value="2"/>
</dbReference>
<keyword evidence="1" id="KW-0677">Repeat</keyword>
<dbReference type="InterPro" id="IPR001119">
    <property type="entry name" value="SLH_dom"/>
</dbReference>
<feature type="signal peptide" evidence="2">
    <location>
        <begin position="1"/>
        <end position="21"/>
    </location>
</feature>
<evidence type="ECO:0000313" key="4">
    <source>
        <dbReference type="EMBL" id="TCT14574.1"/>
    </source>
</evidence>
<evidence type="ECO:0000259" key="3">
    <source>
        <dbReference type="PROSITE" id="PS51272"/>
    </source>
</evidence>
<proteinExistence type="predicted"/>
<gene>
    <name evidence="4" type="ORF">EDC18_10555</name>
</gene>
<evidence type="ECO:0000313" key="5">
    <source>
        <dbReference type="Proteomes" id="UP000294902"/>
    </source>
</evidence>
<accession>A0A4R3MP30</accession>
<dbReference type="AlphaFoldDB" id="A0A4R3MP30"/>
<reference evidence="4 5" key="1">
    <citation type="submission" date="2019-03" db="EMBL/GenBank/DDBJ databases">
        <title>Genomic Encyclopedia of Type Strains, Phase IV (KMG-IV): sequencing the most valuable type-strain genomes for metagenomic binning, comparative biology and taxonomic classification.</title>
        <authorList>
            <person name="Goeker M."/>
        </authorList>
    </citation>
    <scope>NUCLEOTIDE SEQUENCE [LARGE SCALE GENOMIC DNA]</scope>
    <source>
        <strain evidence="4 5">DSM 24629</strain>
    </source>
</reference>
<dbReference type="OrthoDB" id="1698780at2"/>
<evidence type="ECO:0000256" key="2">
    <source>
        <dbReference type="SAM" id="SignalP"/>
    </source>
</evidence>
<dbReference type="EMBL" id="SMAL01000005">
    <property type="protein sequence ID" value="TCT14574.1"/>
    <property type="molecule type" value="Genomic_DNA"/>
</dbReference>
<sequence length="381" mass="44120">MIKKILLTLTILLTLGLTTYANTNKISDWAQEEVIQAITEGYVPARLQNNYQKTITREEFAELFVNMIFEHQWQFGIEYPNLGIPEYRVTKEEFLNSIVKSDVNFQDTDAEHVMIAYYMGMVNGTSATTFHPNNPITRQEAAVMLINYWGTRLSPNYVSGLQELGDLDKTASWAKDHVLMAYGHGFFKGTREAKFSTNYDRVIQKALFSPTGNFTREQAIVIAQRIFSDWKFGKGLMVRGFVPYNKLVASYQFEITKDSVRALYNIDHPSLVTMVEELNHLRGKQYGMITSERAFAIEQGQGFWGKGIFKDIVYKRALESQHTIFDVGYMEVEIFNPEYLFEYRFNPNRGVFNVSLYGGRDYKYSTFTLLESTSYRHSFIY</sequence>
<organism evidence="4 5">
    <name type="scientific">Natranaerovirga pectinivora</name>
    <dbReference type="NCBI Taxonomy" id="682400"/>
    <lineage>
        <taxon>Bacteria</taxon>
        <taxon>Bacillati</taxon>
        <taxon>Bacillota</taxon>
        <taxon>Clostridia</taxon>
        <taxon>Lachnospirales</taxon>
        <taxon>Natranaerovirgaceae</taxon>
        <taxon>Natranaerovirga</taxon>
    </lineage>
</organism>